<reference evidence="1" key="1">
    <citation type="submission" date="2021-05" db="EMBL/GenBank/DDBJ databases">
        <authorList>
            <person name="Scholz U."/>
            <person name="Mascher M."/>
            <person name="Fiebig A."/>
        </authorList>
    </citation>
    <scope>NUCLEOTIDE SEQUENCE [LARGE SCALE GENOMIC DNA]</scope>
</reference>
<evidence type="ECO:0000313" key="1">
    <source>
        <dbReference type="EnsemblPlants" id="AVESA.00010b.r2.3AG0404550.1.CDS.1"/>
    </source>
</evidence>
<name>A0ACD5VAP4_AVESA</name>
<accession>A0ACD5VAP4</accession>
<proteinExistence type="predicted"/>
<organism evidence="1 2">
    <name type="scientific">Avena sativa</name>
    <name type="common">Oat</name>
    <dbReference type="NCBI Taxonomy" id="4498"/>
    <lineage>
        <taxon>Eukaryota</taxon>
        <taxon>Viridiplantae</taxon>
        <taxon>Streptophyta</taxon>
        <taxon>Embryophyta</taxon>
        <taxon>Tracheophyta</taxon>
        <taxon>Spermatophyta</taxon>
        <taxon>Magnoliopsida</taxon>
        <taxon>Liliopsida</taxon>
        <taxon>Poales</taxon>
        <taxon>Poaceae</taxon>
        <taxon>BOP clade</taxon>
        <taxon>Pooideae</taxon>
        <taxon>Poodae</taxon>
        <taxon>Poeae</taxon>
        <taxon>Poeae Chloroplast Group 1 (Aveneae type)</taxon>
        <taxon>Aveninae</taxon>
        <taxon>Avena</taxon>
    </lineage>
</organism>
<evidence type="ECO:0000313" key="2">
    <source>
        <dbReference type="Proteomes" id="UP001732700"/>
    </source>
</evidence>
<protein>
    <submittedName>
        <fullName evidence="1">Uncharacterized protein</fullName>
    </submittedName>
</protein>
<dbReference type="Proteomes" id="UP001732700">
    <property type="component" value="Chromosome 3A"/>
</dbReference>
<sequence length="455" mass="49619">MIHVLLLSYPSQGHINPLLQFAKRLASHRGVRCTLATTRSVLASSNPSAGSVHIAGFSDGGGLDEAGGDISAYLLRLESFGSEDVDELLGTEAAEGRPVRVVVYDPLLPWARRVARRHDVPCAAFFTQACSVNLAYAHAWTGLATLPVGDDTGDLPGLPAGLKPRDFPTYLTEERSSFPVYAELALNQLQELTSADHVLVNSFYELQPEEAEYMASTWGAVTVGPTVPSAYLDNRVPDDASYGLELHVPMAAACRAWLDARQERSVVYVSFGSLVTLTEAQTAELAEGLCGGAMPCFLWVVRASETPKLPEGFAERAKTQWRGLVVQWSPQLEVLAHPAIGCFLTHCGWNSTTEALGAGVPMVAMPQWSDQTMNAKYIEDVWRVGVRVRADGEDEVITKEELERCIREVMEDDDGNYAQNAASWSRKAKSAMSQGGSSDRNIKDFLAKFGHKLMR</sequence>
<dbReference type="EnsemblPlants" id="AVESA.00010b.r2.3AG0404550.1">
    <property type="protein sequence ID" value="AVESA.00010b.r2.3AG0404550.1.CDS.1"/>
    <property type="gene ID" value="AVESA.00010b.r2.3AG0404550"/>
</dbReference>
<keyword evidence="2" id="KW-1185">Reference proteome</keyword>
<reference evidence="1" key="2">
    <citation type="submission" date="2025-09" db="UniProtKB">
        <authorList>
            <consortium name="EnsemblPlants"/>
        </authorList>
    </citation>
    <scope>IDENTIFICATION</scope>
</reference>